<dbReference type="OrthoDB" id="9789348at2"/>
<proteinExistence type="predicted"/>
<dbReference type="InterPro" id="IPR036873">
    <property type="entry name" value="Rhodanese-like_dom_sf"/>
</dbReference>
<evidence type="ECO:0000313" key="3">
    <source>
        <dbReference type="Proteomes" id="UP000434052"/>
    </source>
</evidence>
<sequence>MHRFRSALRQAVFILVLSAAVAFTVNALRPGGLPVLQAKESVVQVSDANGTIALKDALVLSMSGRALFLDARSDWEYGNGHIQNALPFSPDEFDYALELYRPRLDKAQNLIAYCDGALCELSTKLADKLRSAGYANVYVLENGWTLWNNEGLPTEQGPAPTE</sequence>
<evidence type="ECO:0000313" key="2">
    <source>
        <dbReference type="EMBL" id="TVM33324.1"/>
    </source>
</evidence>
<dbReference type="RefSeq" id="WP_144305546.1">
    <property type="nucleotide sequence ID" value="NZ_QMIF01000007.1"/>
</dbReference>
<dbReference type="EMBL" id="QMIF01000007">
    <property type="protein sequence ID" value="TVM33324.1"/>
    <property type="molecule type" value="Genomic_DNA"/>
</dbReference>
<name>A0A6P1ZF36_9BACT</name>
<feature type="domain" description="Rhodanese" evidence="1">
    <location>
        <begin position="62"/>
        <end position="156"/>
    </location>
</feature>
<dbReference type="Gene3D" id="3.40.250.10">
    <property type="entry name" value="Rhodanese-like domain"/>
    <property type="match status" value="1"/>
</dbReference>
<protein>
    <submittedName>
        <fullName evidence="2">Rhodanese</fullName>
    </submittedName>
</protein>
<dbReference type="AlphaFoldDB" id="A0A6P1ZF36"/>
<dbReference type="Pfam" id="PF00581">
    <property type="entry name" value="Rhodanese"/>
    <property type="match status" value="1"/>
</dbReference>
<gene>
    <name evidence="2" type="ORF">DQK91_11680</name>
</gene>
<dbReference type="CDD" id="cd00158">
    <property type="entry name" value="RHOD"/>
    <property type="match status" value="1"/>
</dbReference>
<reference evidence="2 3" key="1">
    <citation type="submission" date="2018-06" db="EMBL/GenBank/DDBJ databases">
        <title>Complete genome of Desulfovibrio marinus P48SEP.</title>
        <authorList>
            <person name="Crispim J.S."/>
            <person name="Vidigal P.M.P."/>
            <person name="Silva L.C.F."/>
            <person name="Araujo L.C."/>
            <person name="Laguardia C.N."/>
            <person name="Dias R.S."/>
            <person name="Sousa M.P."/>
            <person name="Paula S.O."/>
            <person name="Silva C."/>
        </authorList>
    </citation>
    <scope>NUCLEOTIDE SEQUENCE [LARGE SCALE GENOMIC DNA]</scope>
    <source>
        <strain evidence="2 3">P48SEP</strain>
    </source>
</reference>
<accession>A0A6P1ZF36</accession>
<organism evidence="2 3">
    <name type="scientific">Oceanidesulfovibrio marinus</name>
    <dbReference type="NCBI Taxonomy" id="370038"/>
    <lineage>
        <taxon>Bacteria</taxon>
        <taxon>Pseudomonadati</taxon>
        <taxon>Thermodesulfobacteriota</taxon>
        <taxon>Desulfovibrionia</taxon>
        <taxon>Desulfovibrionales</taxon>
        <taxon>Desulfovibrionaceae</taxon>
        <taxon>Oceanidesulfovibrio</taxon>
    </lineage>
</organism>
<dbReference type="SMART" id="SM00450">
    <property type="entry name" value="RHOD"/>
    <property type="match status" value="1"/>
</dbReference>
<dbReference type="Proteomes" id="UP000434052">
    <property type="component" value="Unassembled WGS sequence"/>
</dbReference>
<comment type="caution">
    <text evidence="2">The sequence shown here is derived from an EMBL/GenBank/DDBJ whole genome shotgun (WGS) entry which is preliminary data.</text>
</comment>
<dbReference type="SUPFAM" id="SSF52821">
    <property type="entry name" value="Rhodanese/Cell cycle control phosphatase"/>
    <property type="match status" value="1"/>
</dbReference>
<evidence type="ECO:0000259" key="1">
    <source>
        <dbReference type="PROSITE" id="PS50206"/>
    </source>
</evidence>
<dbReference type="PROSITE" id="PS50206">
    <property type="entry name" value="RHODANESE_3"/>
    <property type="match status" value="1"/>
</dbReference>
<dbReference type="InterPro" id="IPR001763">
    <property type="entry name" value="Rhodanese-like_dom"/>
</dbReference>